<keyword evidence="4" id="KW-1185">Reference proteome</keyword>
<accession>S3D5A1</accession>
<keyword evidence="2" id="KW-0812">Transmembrane</keyword>
<protein>
    <recommendedName>
        <fullName evidence="5">MARVEL domain-containing protein</fullName>
    </recommendedName>
</protein>
<reference evidence="3 4" key="1">
    <citation type="journal article" date="2013" name="BMC Genomics">
        <title>Genomics-driven discovery of the pneumocandin biosynthetic gene cluster in the fungus Glarea lozoyensis.</title>
        <authorList>
            <person name="Chen L."/>
            <person name="Yue Q."/>
            <person name="Zhang X."/>
            <person name="Xiang M."/>
            <person name="Wang C."/>
            <person name="Li S."/>
            <person name="Che Y."/>
            <person name="Ortiz-Lopez F.J."/>
            <person name="Bills G.F."/>
            <person name="Liu X."/>
            <person name="An Z."/>
        </authorList>
    </citation>
    <scope>NUCLEOTIDE SEQUENCE [LARGE SCALE GENOMIC DNA]</scope>
    <source>
        <strain evidence="4">ATCC 20868 / MF5171</strain>
    </source>
</reference>
<organism evidence="3 4">
    <name type="scientific">Glarea lozoyensis (strain ATCC 20868 / MF5171)</name>
    <dbReference type="NCBI Taxonomy" id="1116229"/>
    <lineage>
        <taxon>Eukaryota</taxon>
        <taxon>Fungi</taxon>
        <taxon>Dikarya</taxon>
        <taxon>Ascomycota</taxon>
        <taxon>Pezizomycotina</taxon>
        <taxon>Leotiomycetes</taxon>
        <taxon>Helotiales</taxon>
        <taxon>Helotiaceae</taxon>
        <taxon>Glarea</taxon>
    </lineage>
</organism>
<dbReference type="EMBL" id="KE145370">
    <property type="protein sequence ID" value="EPE27246.1"/>
    <property type="molecule type" value="Genomic_DNA"/>
</dbReference>
<evidence type="ECO:0000313" key="3">
    <source>
        <dbReference type="EMBL" id="EPE27246.1"/>
    </source>
</evidence>
<evidence type="ECO:0000313" key="4">
    <source>
        <dbReference type="Proteomes" id="UP000016922"/>
    </source>
</evidence>
<feature type="transmembrane region" description="Helical" evidence="2">
    <location>
        <begin position="138"/>
        <end position="159"/>
    </location>
</feature>
<feature type="transmembrane region" description="Helical" evidence="2">
    <location>
        <begin position="88"/>
        <end position="107"/>
    </location>
</feature>
<dbReference type="HOGENOM" id="CLU_082475_1_0_1"/>
<dbReference type="OrthoDB" id="5344006at2759"/>
<dbReference type="OMA" id="WTFILLM"/>
<keyword evidence="2" id="KW-1133">Transmembrane helix</keyword>
<keyword evidence="2" id="KW-0472">Membrane</keyword>
<evidence type="ECO:0000256" key="2">
    <source>
        <dbReference type="SAM" id="Phobius"/>
    </source>
</evidence>
<dbReference type="KEGG" id="glz:GLAREA_03161"/>
<sequence>MHVKRNVRGGQPSPYPRIPFHALRAAQLLSSIVVSGIMCYFMYYLRAERFAIPWTFIVLLSVSLATIVSLTVTIVLYNFTYLSPRYNLVTNGAISAVWAMGFAMLTWSISTSHVLAKACTGPVWGGEAGAGVCRDYKALWSMTLVGTVATCCALALDFATWKKTRQRGVYAMPEDDKDAQMLKDLPQTTARETRYEPLKERGVATQSTPALTPFHDEQDIGYHSGYGHAEQAWGPLDEKRASD</sequence>
<dbReference type="eggNOG" id="ENOG502SNDB">
    <property type="taxonomic scope" value="Eukaryota"/>
</dbReference>
<evidence type="ECO:0000256" key="1">
    <source>
        <dbReference type="SAM" id="MobiDB-lite"/>
    </source>
</evidence>
<feature type="region of interest" description="Disordered" evidence="1">
    <location>
        <begin position="223"/>
        <end position="243"/>
    </location>
</feature>
<name>S3D5A1_GLAL2</name>
<feature type="transmembrane region" description="Helical" evidence="2">
    <location>
        <begin position="21"/>
        <end position="45"/>
    </location>
</feature>
<gene>
    <name evidence="3" type="ORF">GLAREA_03161</name>
</gene>
<dbReference type="RefSeq" id="XP_008086436.1">
    <property type="nucleotide sequence ID" value="XM_008088245.1"/>
</dbReference>
<dbReference type="Proteomes" id="UP000016922">
    <property type="component" value="Unassembled WGS sequence"/>
</dbReference>
<feature type="transmembrane region" description="Helical" evidence="2">
    <location>
        <begin position="51"/>
        <end position="76"/>
    </location>
</feature>
<dbReference type="AlphaFoldDB" id="S3D5A1"/>
<proteinExistence type="predicted"/>
<evidence type="ECO:0008006" key="5">
    <source>
        <dbReference type="Google" id="ProtNLM"/>
    </source>
</evidence>
<dbReference type="GeneID" id="19462216"/>